<accession>A0ACC0A5Z3</accession>
<keyword evidence="2" id="KW-1185">Reference proteome</keyword>
<name>A0ACC0A5Z3_CATRO</name>
<proteinExistence type="predicted"/>
<sequence>MILKNKYFLSVFSELERQSNCYLALQTPIFFFFFLYNLVYIVYMGERMHDDPKLTTESHLHMLANVLGSKKLASEMLVYSYKHGFSGFAAKLTNSQARNISKHPGVVGVMKNSLYKLQTTRSWDFLGLSTDYYTPNNILYRSNMGDGVTIGILDTGIWPESKSFDDEGLGPIPLNWKGNCESGEDWFVKGFLAEYGRPLNTSGETEFLSPRDANGHGTHVSSTAAGSYVGNISYYGIGSGIVRGGAPRARLAIYKVCWNVLGGQCASADILKGFDEAIKDGVDVLSLSIGSSIPLYSEVDERDAIATASFHAVAKGITVVCGAANDGPSAQTVQNTAPWILTVAATTIDRSYPTPITLGNNQTFLGQALYTGKQIGFTGLLYPEREGLSPASSGVCQALTLDRRVARGKVVLCFTSSTRRLAITIASTVVKAAGGVGLIVAKNPSDVLAQCDNDFPCVEVDYEIGTRILFYIRSTKNPMVKLSPTETMVGKLVSANVAHFSSRGPNSIAPSILKPDIGAPGVNILAATSPLDPSADKGFTMLSGTSMATPHVSGIVALLKAIHPHWSPAALKSAIITTAWKTDGFGIPTLAEGTPRKLADPFDFGGGIVNPNGAASPGLVFDMNTTDYVQYLCAMDYGDYAISKLTGHPVSCSAAIKTSILDLNLPSITIPNLQNSVSITRTVTNVGPPNAVYAAIVEPPAGVRVGVRPNVLNFNANIKKISFKVTVISIHQLNGGYYFGNLIWTDGEHFIRIPISVRTEKQHLWQQNGIIKTNETTQELFYLQSLQK</sequence>
<dbReference type="EMBL" id="CM044706">
    <property type="protein sequence ID" value="KAI5656290.1"/>
    <property type="molecule type" value="Genomic_DNA"/>
</dbReference>
<dbReference type="Proteomes" id="UP001060085">
    <property type="component" value="Linkage Group LG06"/>
</dbReference>
<comment type="caution">
    <text evidence="1">The sequence shown here is derived from an EMBL/GenBank/DDBJ whole genome shotgun (WGS) entry which is preliminary data.</text>
</comment>
<organism evidence="1 2">
    <name type="scientific">Catharanthus roseus</name>
    <name type="common">Madagascar periwinkle</name>
    <name type="synonym">Vinca rosea</name>
    <dbReference type="NCBI Taxonomy" id="4058"/>
    <lineage>
        <taxon>Eukaryota</taxon>
        <taxon>Viridiplantae</taxon>
        <taxon>Streptophyta</taxon>
        <taxon>Embryophyta</taxon>
        <taxon>Tracheophyta</taxon>
        <taxon>Spermatophyta</taxon>
        <taxon>Magnoliopsida</taxon>
        <taxon>eudicotyledons</taxon>
        <taxon>Gunneridae</taxon>
        <taxon>Pentapetalae</taxon>
        <taxon>asterids</taxon>
        <taxon>lamiids</taxon>
        <taxon>Gentianales</taxon>
        <taxon>Apocynaceae</taxon>
        <taxon>Rauvolfioideae</taxon>
        <taxon>Vinceae</taxon>
        <taxon>Catharanthinae</taxon>
        <taxon>Catharanthus</taxon>
    </lineage>
</organism>
<evidence type="ECO:0000313" key="1">
    <source>
        <dbReference type="EMBL" id="KAI5656290.1"/>
    </source>
</evidence>
<reference evidence="2" key="1">
    <citation type="journal article" date="2023" name="Nat. Plants">
        <title>Single-cell RNA sequencing provides a high-resolution roadmap for understanding the multicellular compartmentation of specialized metabolism.</title>
        <authorList>
            <person name="Sun S."/>
            <person name="Shen X."/>
            <person name="Li Y."/>
            <person name="Li Y."/>
            <person name="Wang S."/>
            <person name="Li R."/>
            <person name="Zhang H."/>
            <person name="Shen G."/>
            <person name="Guo B."/>
            <person name="Wei J."/>
            <person name="Xu J."/>
            <person name="St-Pierre B."/>
            <person name="Chen S."/>
            <person name="Sun C."/>
        </authorList>
    </citation>
    <scope>NUCLEOTIDE SEQUENCE [LARGE SCALE GENOMIC DNA]</scope>
</reference>
<gene>
    <name evidence="1" type="ORF">M9H77_25083</name>
</gene>
<protein>
    <submittedName>
        <fullName evidence="1">Uncharacterized protein</fullName>
    </submittedName>
</protein>
<evidence type="ECO:0000313" key="2">
    <source>
        <dbReference type="Proteomes" id="UP001060085"/>
    </source>
</evidence>